<dbReference type="Pfam" id="PF13740">
    <property type="entry name" value="ACT_6"/>
    <property type="match status" value="1"/>
</dbReference>
<reference evidence="2 3" key="1">
    <citation type="submission" date="2015-02" db="EMBL/GenBank/DDBJ databases">
        <title>Draft genome sequences of ten Microbacterium spp. with emphasis on heavy metal contaminated environments.</title>
        <authorList>
            <person name="Corretto E."/>
        </authorList>
    </citation>
    <scope>NUCLEOTIDE SEQUENCE [LARGE SCALE GENOMIC DNA]</scope>
    <source>
        <strain evidence="2 3">ARN176</strain>
    </source>
</reference>
<dbReference type="AlphaFoldDB" id="A0A0F0LZ92"/>
<evidence type="ECO:0000259" key="1">
    <source>
        <dbReference type="PROSITE" id="PS51671"/>
    </source>
</evidence>
<comment type="caution">
    <text evidence="2">The sequence shown here is derived from an EMBL/GenBank/DDBJ whole genome shotgun (WGS) entry which is preliminary data.</text>
</comment>
<evidence type="ECO:0000313" key="2">
    <source>
        <dbReference type="EMBL" id="KJL38288.1"/>
    </source>
</evidence>
<feature type="domain" description="ACT" evidence="1">
    <location>
        <begin position="17"/>
        <end position="89"/>
    </location>
</feature>
<dbReference type="PANTHER" id="PTHR34875:SF6">
    <property type="entry name" value="UPF0237 PROTEIN MJ1558"/>
    <property type="match status" value="1"/>
</dbReference>
<keyword evidence="3" id="KW-1185">Reference proteome</keyword>
<name>A0A0F0LZ92_9MICO</name>
<dbReference type="PIRSF" id="PIRSF028103">
    <property type="entry name" value="GcvR"/>
    <property type="match status" value="1"/>
</dbReference>
<dbReference type="PROSITE" id="PS51671">
    <property type="entry name" value="ACT"/>
    <property type="match status" value="2"/>
</dbReference>
<dbReference type="InterPro" id="IPR045865">
    <property type="entry name" value="ACT-like_dom_sf"/>
</dbReference>
<evidence type="ECO:0000313" key="3">
    <source>
        <dbReference type="Proteomes" id="UP000033740"/>
    </source>
</evidence>
<gene>
    <name evidence="2" type="primary">gcvR</name>
    <name evidence="2" type="ORF">RS86_00028</name>
</gene>
<dbReference type="InterPro" id="IPR016867">
    <property type="entry name" value="GcvR"/>
</dbReference>
<dbReference type="InterPro" id="IPR050990">
    <property type="entry name" value="UPF0237/GcvR_regulator"/>
</dbReference>
<organism evidence="2 3">
    <name type="scientific">Microbacterium azadirachtae</name>
    <dbReference type="NCBI Taxonomy" id="582680"/>
    <lineage>
        <taxon>Bacteria</taxon>
        <taxon>Bacillati</taxon>
        <taxon>Actinomycetota</taxon>
        <taxon>Actinomycetes</taxon>
        <taxon>Micrococcales</taxon>
        <taxon>Microbacteriaceae</taxon>
        <taxon>Microbacterium</taxon>
    </lineage>
</organism>
<dbReference type="EMBL" id="JYIX01000007">
    <property type="protein sequence ID" value="KJL38288.1"/>
    <property type="molecule type" value="Genomic_DNA"/>
</dbReference>
<accession>A0A0F0LZ92</accession>
<dbReference type="Pfam" id="PF01842">
    <property type="entry name" value="ACT"/>
    <property type="match status" value="1"/>
</dbReference>
<dbReference type="CDD" id="cd04869">
    <property type="entry name" value="ACT_GcvR_2"/>
    <property type="match status" value="1"/>
</dbReference>
<dbReference type="PATRIC" id="fig|582680.6.peg.27"/>
<dbReference type="GO" id="GO:0006355">
    <property type="term" value="P:regulation of DNA-templated transcription"/>
    <property type="evidence" value="ECO:0007669"/>
    <property type="project" value="InterPro"/>
</dbReference>
<dbReference type="PANTHER" id="PTHR34875">
    <property type="entry name" value="UPF0237 PROTEIN MJ1558"/>
    <property type="match status" value="1"/>
</dbReference>
<dbReference type="STRING" id="582680.RS86_00028"/>
<proteinExistence type="predicted"/>
<dbReference type="Proteomes" id="UP000033740">
    <property type="component" value="Unassembled WGS sequence"/>
</dbReference>
<feature type="domain" description="ACT" evidence="1">
    <location>
        <begin position="102"/>
        <end position="181"/>
    </location>
</feature>
<dbReference type="InterPro" id="IPR002912">
    <property type="entry name" value="ACT_dom"/>
</dbReference>
<protein>
    <submittedName>
        <fullName evidence="2">Glycine cleavage system transcriptional repressor</fullName>
    </submittedName>
</protein>
<dbReference type="SUPFAM" id="SSF55021">
    <property type="entry name" value="ACT-like"/>
    <property type="match status" value="2"/>
</dbReference>
<dbReference type="Gene3D" id="3.30.70.260">
    <property type="match status" value="2"/>
</dbReference>
<sequence length="181" mass="18701">MTAPTPGRYAGGMTTLILTVVGSDRPGLVATVAHIVDEHGGNWENSRLAELAGTFAGVIQVSVPVERVEELRASLHGLDGLLTVAVHPGSGSDAAEAAQEVSIQVLGNDRPGIVREISGVLNAHALSIESMTTETRDAAMAGGRLFEASVVARVPADADPEALRAALEQIAHDLQVDITVA</sequence>